<feature type="transmembrane region" description="Helical" evidence="1">
    <location>
        <begin position="12"/>
        <end position="40"/>
    </location>
</feature>
<dbReference type="AlphaFoldDB" id="A0A931EAA9"/>
<evidence type="ECO:0000259" key="2">
    <source>
        <dbReference type="Pfam" id="PF13548"/>
    </source>
</evidence>
<keyword evidence="1" id="KW-0812">Transmembrane</keyword>
<dbReference type="RefSeq" id="WP_194739890.1">
    <property type="nucleotide sequence ID" value="NZ_JADKYY010000012.1"/>
</dbReference>
<reference evidence="3" key="1">
    <citation type="submission" date="2020-11" db="EMBL/GenBank/DDBJ databases">
        <title>Genome seq and assembly of Planobacterium sp.</title>
        <authorList>
            <person name="Chhetri G."/>
        </authorList>
    </citation>
    <scope>NUCLEOTIDE SEQUENCE</scope>
    <source>
        <strain evidence="3">GCR5</strain>
    </source>
</reference>
<dbReference type="EMBL" id="JADKYY010000012">
    <property type="protein sequence ID" value="MBF5027967.1"/>
    <property type="molecule type" value="Genomic_DNA"/>
</dbReference>
<evidence type="ECO:0000313" key="4">
    <source>
        <dbReference type="Proteomes" id="UP000694480"/>
    </source>
</evidence>
<feature type="domain" description="DUF4126" evidence="2">
    <location>
        <begin position="15"/>
        <end position="184"/>
    </location>
</feature>
<proteinExistence type="predicted"/>
<evidence type="ECO:0000313" key="3">
    <source>
        <dbReference type="EMBL" id="MBF5027967.1"/>
    </source>
</evidence>
<dbReference type="Pfam" id="PF13548">
    <property type="entry name" value="DUF4126"/>
    <property type="match status" value="1"/>
</dbReference>
<keyword evidence="4" id="KW-1185">Reference proteome</keyword>
<dbReference type="InterPro" id="IPR025196">
    <property type="entry name" value="DUF4126"/>
</dbReference>
<sequence length="214" mass="22231">MLDQIPFLEYAVGAFIGLGLAAASGFRVFLPLFTVSLGSYLGWVPVNDSFEWLASLPTLLATGIAMIMEIAAYYIPFVDNLLDTLSVPLATIAGSLLFASQFAEVGMFAQWALALIAGGGTAAVISTGFAGTRAASTAGTAGLGNSAVATTETAGAGLLSMLSFLVPVVAALLALGLIAAVFILGKKAWRKIIRRKTRPTTTIEVDAVENKRIE</sequence>
<dbReference type="Proteomes" id="UP000694480">
    <property type="component" value="Unassembled WGS sequence"/>
</dbReference>
<feature type="transmembrane region" description="Helical" evidence="1">
    <location>
        <begin position="164"/>
        <end position="185"/>
    </location>
</feature>
<evidence type="ECO:0000256" key="1">
    <source>
        <dbReference type="SAM" id="Phobius"/>
    </source>
</evidence>
<name>A0A931EAA9_9FLAO</name>
<keyword evidence="1" id="KW-0472">Membrane</keyword>
<feature type="transmembrane region" description="Helical" evidence="1">
    <location>
        <begin position="52"/>
        <end position="75"/>
    </location>
</feature>
<comment type="caution">
    <text evidence="3">The sequence shown here is derived from an EMBL/GenBank/DDBJ whole genome shotgun (WGS) entry which is preliminary data.</text>
</comment>
<accession>A0A931EAA9</accession>
<gene>
    <name evidence="3" type="ORF">IC612_09175</name>
</gene>
<organism evidence="3 4">
    <name type="scientific">Planobacterium oryzisoli</name>
    <dbReference type="NCBI Taxonomy" id="2771435"/>
    <lineage>
        <taxon>Bacteria</taxon>
        <taxon>Pseudomonadati</taxon>
        <taxon>Bacteroidota</taxon>
        <taxon>Flavobacteriia</taxon>
        <taxon>Flavobacteriales</taxon>
        <taxon>Weeksellaceae</taxon>
        <taxon>Chryseobacterium group</taxon>
        <taxon>Chryseobacterium</taxon>
    </lineage>
</organism>
<protein>
    <submittedName>
        <fullName evidence="3">DUF4126 domain-containing protein</fullName>
    </submittedName>
</protein>
<feature type="transmembrane region" description="Helical" evidence="1">
    <location>
        <begin position="111"/>
        <end position="130"/>
    </location>
</feature>
<keyword evidence="1" id="KW-1133">Transmembrane helix</keyword>
<feature type="transmembrane region" description="Helical" evidence="1">
    <location>
        <begin position="81"/>
        <end position="99"/>
    </location>
</feature>